<dbReference type="Gene3D" id="3.40.50.720">
    <property type="entry name" value="NAD(P)-binding Rossmann-like Domain"/>
    <property type="match status" value="1"/>
</dbReference>
<dbReference type="PANTHER" id="PTHR43391">
    <property type="entry name" value="RETINOL DEHYDROGENASE-RELATED"/>
    <property type="match status" value="1"/>
</dbReference>
<comment type="caution">
    <text evidence="4">The sequence shown here is derived from an EMBL/GenBank/DDBJ whole genome shotgun (WGS) entry which is preliminary data.</text>
</comment>
<dbReference type="PRINTS" id="PR00080">
    <property type="entry name" value="SDRFAMILY"/>
</dbReference>
<reference evidence="4 5" key="1">
    <citation type="submission" date="2019-07" db="EMBL/GenBank/DDBJ databases">
        <title>Whole genome shotgun sequence of Reyranella soli NBRC 108950.</title>
        <authorList>
            <person name="Hosoyama A."/>
            <person name="Uohara A."/>
            <person name="Ohji S."/>
            <person name="Ichikawa N."/>
        </authorList>
    </citation>
    <scope>NUCLEOTIDE SEQUENCE [LARGE SCALE GENOMIC DNA]</scope>
    <source>
        <strain evidence="4 5">NBRC 108950</strain>
    </source>
</reference>
<protein>
    <recommendedName>
        <fullName evidence="6">Short-chain dehydrogenase</fullName>
    </recommendedName>
</protein>
<dbReference type="InterPro" id="IPR002347">
    <property type="entry name" value="SDR_fam"/>
</dbReference>
<dbReference type="PANTHER" id="PTHR43391:SF82">
    <property type="entry name" value="OXIDOREDUCTASE SADH-RELATED"/>
    <property type="match status" value="1"/>
</dbReference>
<evidence type="ECO:0000256" key="3">
    <source>
        <dbReference type="RuleBase" id="RU000363"/>
    </source>
</evidence>
<proteinExistence type="inferred from homology"/>
<dbReference type="PRINTS" id="PR00081">
    <property type="entry name" value="GDHRDH"/>
</dbReference>
<evidence type="ECO:0000256" key="2">
    <source>
        <dbReference type="ARBA" id="ARBA00023002"/>
    </source>
</evidence>
<organism evidence="4 5">
    <name type="scientific">Reyranella soli</name>
    <dbReference type="NCBI Taxonomy" id="1230389"/>
    <lineage>
        <taxon>Bacteria</taxon>
        <taxon>Pseudomonadati</taxon>
        <taxon>Pseudomonadota</taxon>
        <taxon>Alphaproteobacteria</taxon>
        <taxon>Hyphomicrobiales</taxon>
        <taxon>Reyranellaceae</taxon>
        <taxon>Reyranella</taxon>
    </lineage>
</organism>
<dbReference type="InterPro" id="IPR036291">
    <property type="entry name" value="NAD(P)-bd_dom_sf"/>
</dbReference>
<dbReference type="Proteomes" id="UP000321058">
    <property type="component" value="Unassembled WGS sequence"/>
</dbReference>
<dbReference type="Pfam" id="PF00106">
    <property type="entry name" value="adh_short"/>
    <property type="match status" value="1"/>
</dbReference>
<evidence type="ECO:0008006" key="6">
    <source>
        <dbReference type="Google" id="ProtNLM"/>
    </source>
</evidence>
<keyword evidence="5" id="KW-1185">Reference proteome</keyword>
<dbReference type="AlphaFoldDB" id="A0A512NLS3"/>
<evidence type="ECO:0000313" key="5">
    <source>
        <dbReference type="Proteomes" id="UP000321058"/>
    </source>
</evidence>
<evidence type="ECO:0000313" key="4">
    <source>
        <dbReference type="EMBL" id="GEP59896.1"/>
    </source>
</evidence>
<comment type="similarity">
    <text evidence="1 3">Belongs to the short-chain dehydrogenases/reductases (SDR) family.</text>
</comment>
<dbReference type="EMBL" id="BKAJ01000143">
    <property type="protein sequence ID" value="GEP59896.1"/>
    <property type="molecule type" value="Genomic_DNA"/>
</dbReference>
<dbReference type="InterPro" id="IPR020904">
    <property type="entry name" value="Sc_DH/Rdtase_CS"/>
</dbReference>
<gene>
    <name evidence="4" type="ORF">RSO01_70620</name>
</gene>
<sequence length="244" mass="26693">MAVLGPIDAWINCAGNGVYGRLEDVSEQEFRRVTDVTYHGTVNGTRVALSHMRKRGRGGIVNVCSAIAFHGLPLMSSYAGAKAAVRSFGQAIRGELRLERSAVRISTVFPPAVNTPFFSHALSHMGWPARPARPVYQPEVVALGIWQAMASGRAEITITGTVVTFSLATRLAPGLMGWCVAQMGFERQLTRDSGACALQEMTLFEPSQRVFTVHGPFGRRARGWSVQLWLDRGLNAVANLLRRR</sequence>
<evidence type="ECO:0000256" key="1">
    <source>
        <dbReference type="ARBA" id="ARBA00006484"/>
    </source>
</evidence>
<name>A0A512NLS3_9HYPH</name>
<dbReference type="GO" id="GO:0016491">
    <property type="term" value="F:oxidoreductase activity"/>
    <property type="evidence" value="ECO:0007669"/>
    <property type="project" value="UniProtKB-KW"/>
</dbReference>
<keyword evidence="2" id="KW-0560">Oxidoreductase</keyword>
<accession>A0A512NLS3</accession>
<dbReference type="SUPFAM" id="SSF51735">
    <property type="entry name" value="NAD(P)-binding Rossmann-fold domains"/>
    <property type="match status" value="1"/>
</dbReference>
<dbReference type="PROSITE" id="PS00061">
    <property type="entry name" value="ADH_SHORT"/>
    <property type="match status" value="1"/>
</dbReference>